<sequence length="403" mass="43901">MPTFAYRGRSQMGRVVAGRMEANTTEAVVAALRQQHIFPMSVKLQPKSIELKLPGFGRRVKEKDLTVFTRQLATMIDAGLPLVQCLETLASQQPNKRFKNTLTEIRAEVEGGSTFATALKRHPTAFNSLYVNMVEAGEAGGLLDTILSRLAVYIEKAMTLRRKVKGALIYPSTIVTVAIAVVIFLLTFVIPTFASFFEGQKVPLPLPTQIVMAASRFVRTYLLAGLGLFIAGIVGIRFSYKTEKGRRAIDGLFLRTPIFGAMLRKVAVARFTRTLGTLIASGVPILDGLDITAKTAGNKVVEEAIMKTRESIAEGKTIADPLKTSRVFPPMVVQMISVGEQTGALDSMLEKIADFYDAEVDQAVANLTAMLEPILMVFLGVVVGGIVIAMYLPIFKLVTVIAK</sequence>
<accession>A0AAJ1EIR5</accession>
<dbReference type="PANTHER" id="PTHR30012">
    <property type="entry name" value="GENERAL SECRETION PATHWAY PROTEIN"/>
    <property type="match status" value="1"/>
</dbReference>
<keyword evidence="6 9" id="KW-0812">Transmembrane</keyword>
<keyword evidence="3 9" id="KW-0813">Transport</keyword>
<evidence type="ECO:0000256" key="1">
    <source>
        <dbReference type="ARBA" id="ARBA00004429"/>
    </source>
</evidence>
<evidence type="ECO:0000256" key="10">
    <source>
        <dbReference type="SAM" id="Phobius"/>
    </source>
</evidence>
<dbReference type="AlphaFoldDB" id="A0AAJ1EIR5"/>
<evidence type="ECO:0000256" key="2">
    <source>
        <dbReference type="ARBA" id="ARBA00005745"/>
    </source>
</evidence>
<evidence type="ECO:0000256" key="5">
    <source>
        <dbReference type="ARBA" id="ARBA00022519"/>
    </source>
</evidence>
<dbReference type="InterPro" id="IPR003004">
    <property type="entry name" value="GspF/PilC"/>
</dbReference>
<dbReference type="Proteomes" id="UP001197609">
    <property type="component" value="Unassembled WGS sequence"/>
</dbReference>
<evidence type="ECO:0000313" key="12">
    <source>
        <dbReference type="EMBL" id="MBZ0160603.1"/>
    </source>
</evidence>
<gene>
    <name evidence="12" type="ORF">K8G79_10795</name>
</gene>
<dbReference type="InterPro" id="IPR018076">
    <property type="entry name" value="T2SS_GspF_dom"/>
</dbReference>
<dbReference type="EMBL" id="JAIOIU010000136">
    <property type="protein sequence ID" value="MBZ0160603.1"/>
    <property type="molecule type" value="Genomic_DNA"/>
</dbReference>
<dbReference type="InterPro" id="IPR042094">
    <property type="entry name" value="T2SS_GspF_sf"/>
</dbReference>
<evidence type="ECO:0000256" key="9">
    <source>
        <dbReference type="RuleBase" id="RU003923"/>
    </source>
</evidence>
<feature type="domain" description="Type II secretion system protein GspF" evidence="11">
    <location>
        <begin position="271"/>
        <end position="393"/>
    </location>
</feature>
<evidence type="ECO:0000256" key="6">
    <source>
        <dbReference type="ARBA" id="ARBA00022692"/>
    </source>
</evidence>
<keyword evidence="5" id="KW-0997">Cell inner membrane</keyword>
<comment type="subcellular location">
    <subcellularLocation>
        <location evidence="1">Cell inner membrane</location>
        <topology evidence="1">Multi-pass membrane protein</topology>
    </subcellularLocation>
    <subcellularLocation>
        <location evidence="9">Cell membrane</location>
        <topology evidence="9">Multi-pass membrane protein</topology>
    </subcellularLocation>
</comment>
<evidence type="ECO:0000259" key="11">
    <source>
        <dbReference type="Pfam" id="PF00482"/>
    </source>
</evidence>
<proteinExistence type="inferred from homology"/>
<reference evidence="12 13" key="1">
    <citation type="journal article" date="2021" name="bioRxiv">
        <title>Unraveling nitrogen, sulfur and carbon metabolic pathways and microbial community transcriptional responses to substrate deprivation and toxicity stresses in a bioreactor mimicking anoxic brackish coastal sediment conditions.</title>
        <authorList>
            <person name="Martins P.D."/>
            <person name="Echeveste M.J."/>
            <person name="Arshad A."/>
            <person name="Kurth J."/>
            <person name="Ouboter H."/>
            <person name="Jetten M.S.M."/>
            <person name="Welte C.U."/>
        </authorList>
    </citation>
    <scope>NUCLEOTIDE SEQUENCE [LARGE SCALE GENOMIC DNA]</scope>
    <source>
        <strain evidence="12">MAG_38</strain>
    </source>
</reference>
<name>A0AAJ1EIR5_9BACT</name>
<feature type="transmembrane region" description="Helical" evidence="10">
    <location>
        <begin position="168"/>
        <end position="197"/>
    </location>
</feature>
<dbReference type="Pfam" id="PF00482">
    <property type="entry name" value="T2SSF"/>
    <property type="match status" value="2"/>
</dbReference>
<dbReference type="Gene3D" id="1.20.81.30">
    <property type="entry name" value="Type II secretion system (T2SS), domain F"/>
    <property type="match status" value="2"/>
</dbReference>
<keyword evidence="4" id="KW-1003">Cell membrane</keyword>
<comment type="caution">
    <text evidence="12">The sequence shown here is derived from an EMBL/GenBank/DDBJ whole genome shotgun (WGS) entry which is preliminary data.</text>
</comment>
<feature type="transmembrane region" description="Helical" evidence="10">
    <location>
        <begin position="374"/>
        <end position="394"/>
    </location>
</feature>
<dbReference type="PRINTS" id="PR00812">
    <property type="entry name" value="BCTERIALGSPF"/>
</dbReference>
<dbReference type="PANTHER" id="PTHR30012:SF7">
    <property type="entry name" value="PROTEIN TRANSPORT PROTEIN HOFC HOMOLOG"/>
    <property type="match status" value="1"/>
</dbReference>
<dbReference type="InterPro" id="IPR001992">
    <property type="entry name" value="T2SS_GspF/T4SS_PilC_CS"/>
</dbReference>
<keyword evidence="8 10" id="KW-0472">Membrane</keyword>
<feature type="domain" description="Type II secretion system protein GspF" evidence="11">
    <location>
        <begin position="68"/>
        <end position="191"/>
    </location>
</feature>
<evidence type="ECO:0000313" key="13">
    <source>
        <dbReference type="Proteomes" id="UP001197609"/>
    </source>
</evidence>
<evidence type="ECO:0000256" key="8">
    <source>
        <dbReference type="ARBA" id="ARBA00023136"/>
    </source>
</evidence>
<evidence type="ECO:0000256" key="3">
    <source>
        <dbReference type="ARBA" id="ARBA00022448"/>
    </source>
</evidence>
<protein>
    <submittedName>
        <fullName evidence="12">Type II secretion system F family protein</fullName>
    </submittedName>
</protein>
<evidence type="ECO:0000256" key="4">
    <source>
        <dbReference type="ARBA" id="ARBA00022475"/>
    </source>
</evidence>
<dbReference type="FunFam" id="1.20.81.30:FF:000001">
    <property type="entry name" value="Type II secretion system protein F"/>
    <property type="match status" value="2"/>
</dbReference>
<evidence type="ECO:0000256" key="7">
    <source>
        <dbReference type="ARBA" id="ARBA00022989"/>
    </source>
</evidence>
<dbReference type="PROSITE" id="PS00874">
    <property type="entry name" value="T2SP_F"/>
    <property type="match status" value="1"/>
</dbReference>
<organism evidence="12 13">
    <name type="scientific">Candidatus Methylomirabilis tolerans</name>
    <dbReference type="NCBI Taxonomy" id="3123416"/>
    <lineage>
        <taxon>Bacteria</taxon>
        <taxon>Candidatus Methylomirabilota</taxon>
        <taxon>Candidatus Methylomirabilia</taxon>
        <taxon>Candidatus Methylomirabilales</taxon>
        <taxon>Candidatus Methylomirabilaceae</taxon>
        <taxon>Candidatus Methylomirabilis</taxon>
    </lineage>
</organism>
<dbReference type="GO" id="GO:0015628">
    <property type="term" value="P:protein secretion by the type II secretion system"/>
    <property type="evidence" value="ECO:0007669"/>
    <property type="project" value="TreeGrafter"/>
</dbReference>
<feature type="transmembrane region" description="Helical" evidence="10">
    <location>
        <begin position="217"/>
        <end position="238"/>
    </location>
</feature>
<dbReference type="GO" id="GO:0005886">
    <property type="term" value="C:plasma membrane"/>
    <property type="evidence" value="ECO:0007669"/>
    <property type="project" value="UniProtKB-SubCell"/>
</dbReference>
<keyword evidence="7 10" id="KW-1133">Transmembrane helix</keyword>
<comment type="similarity">
    <text evidence="2 9">Belongs to the GSP F family.</text>
</comment>